<proteinExistence type="predicted"/>
<reference evidence="1 2" key="1">
    <citation type="journal article" date="2013" name="Int. J. Syst. Evol. Microbiol.">
        <title>Marinoscillum luteum sp. nov., isolated from marine sediment.</title>
        <authorList>
            <person name="Cha I.T."/>
            <person name="Park S.J."/>
            <person name="Kim S.J."/>
            <person name="Kim J.G."/>
            <person name="Jung M.Y."/>
            <person name="Shin K.S."/>
            <person name="Kwon K.K."/>
            <person name="Yang S.H."/>
            <person name="Seo Y.S."/>
            <person name="Rhee S.K."/>
        </authorList>
    </citation>
    <scope>NUCLEOTIDE SEQUENCE [LARGE SCALE GENOMIC DNA]</scope>
    <source>
        <strain evidence="1 2">KCTC 23939</strain>
    </source>
</reference>
<dbReference type="EMBL" id="JBIPKE010000020">
    <property type="protein sequence ID" value="MFH6985541.1"/>
    <property type="molecule type" value="Genomic_DNA"/>
</dbReference>
<keyword evidence="2" id="KW-1185">Reference proteome</keyword>
<organism evidence="1 2">
    <name type="scientific">Marinoscillum luteum</name>
    <dbReference type="NCBI Taxonomy" id="861051"/>
    <lineage>
        <taxon>Bacteria</taxon>
        <taxon>Pseudomonadati</taxon>
        <taxon>Bacteroidota</taxon>
        <taxon>Cytophagia</taxon>
        <taxon>Cytophagales</taxon>
        <taxon>Reichenbachiellaceae</taxon>
        <taxon>Marinoscillum</taxon>
    </lineage>
</organism>
<evidence type="ECO:0000313" key="1">
    <source>
        <dbReference type="EMBL" id="MFH6985541.1"/>
    </source>
</evidence>
<accession>A0ABW7ND82</accession>
<dbReference type="RefSeq" id="WP_395418971.1">
    <property type="nucleotide sequence ID" value="NZ_JBIPKE010000020.1"/>
</dbReference>
<protein>
    <submittedName>
        <fullName evidence="1">Phosphopeptide-binding protein</fullName>
    </submittedName>
</protein>
<comment type="caution">
    <text evidence="1">The sequence shown here is derived from an EMBL/GenBank/DDBJ whole genome shotgun (WGS) entry which is preliminary data.</text>
</comment>
<name>A0ABW7ND82_9BACT</name>
<sequence>MKRLSLQTFTIFLSVIVFYSCGPSKKSETSEGTVSAPVKKYTLTKAPASFDYPDAGLALVSSTDNLDTGDVAFEFEVTNYELAVQTPGAETRGIANSGKGQHIHFILNNDPYSAHYESAFTKNIPEGNHVVLAFLSRSYHESVKNGMAYVLKEITVGTPETTGDFDETAQHLFYSRPKGTYSGADTEKLMLDFFLFNTEISPEGNKVRATINGEENYITEWAPYYIEGLGKGKVNVKLELLDKDGNLIPGPFNSVERTVTLE</sequence>
<dbReference type="PROSITE" id="PS51257">
    <property type="entry name" value="PROKAR_LIPOPROTEIN"/>
    <property type="match status" value="1"/>
</dbReference>
<gene>
    <name evidence="1" type="ORF">ACHKAR_18965</name>
</gene>
<evidence type="ECO:0000313" key="2">
    <source>
        <dbReference type="Proteomes" id="UP001610063"/>
    </source>
</evidence>
<dbReference type="Proteomes" id="UP001610063">
    <property type="component" value="Unassembled WGS sequence"/>
</dbReference>